<dbReference type="PROSITE" id="PS50929">
    <property type="entry name" value="ABC_TM1F"/>
    <property type="match status" value="1"/>
</dbReference>
<feature type="domain" description="ABC transporter" evidence="11">
    <location>
        <begin position="335"/>
        <end position="570"/>
    </location>
</feature>
<dbReference type="GO" id="GO:0042883">
    <property type="term" value="P:cysteine transport"/>
    <property type="evidence" value="ECO:0007669"/>
    <property type="project" value="InterPro"/>
</dbReference>
<evidence type="ECO:0000256" key="9">
    <source>
        <dbReference type="ARBA" id="ARBA00023136"/>
    </source>
</evidence>
<feature type="transmembrane region" description="Helical" evidence="10">
    <location>
        <begin position="49"/>
        <end position="70"/>
    </location>
</feature>
<dbReference type="GO" id="GO:0008234">
    <property type="term" value="F:cysteine-type peptidase activity"/>
    <property type="evidence" value="ECO:0007669"/>
    <property type="project" value="UniProtKB-KW"/>
</dbReference>
<keyword evidence="8 10" id="KW-1133">Transmembrane helix</keyword>
<dbReference type="PANTHER" id="PTHR24221">
    <property type="entry name" value="ATP-BINDING CASSETTE SUB-FAMILY B"/>
    <property type="match status" value="1"/>
</dbReference>
<keyword evidence="7" id="KW-0067">ATP-binding</keyword>
<organism evidence="13 14">
    <name type="scientific">Alteribacter lacisalsi</name>
    <dbReference type="NCBI Taxonomy" id="2045244"/>
    <lineage>
        <taxon>Bacteria</taxon>
        <taxon>Bacillati</taxon>
        <taxon>Bacillota</taxon>
        <taxon>Bacilli</taxon>
        <taxon>Bacillales</taxon>
        <taxon>Bacillaceae</taxon>
        <taxon>Alteribacter</taxon>
    </lineage>
</organism>
<sequence length="577" mass="63323">MKELKRLAFAQKTHMRLLYILAFLYGAAIIAQAWLIVTVVDGVFLQNETISWALPLLLILLAVFTVRTMIAHFTNRTGLKMAGHVKKQYREMLVKKFTGNSLQASGQGQSGEKVSVLLDGVDEIDSFYSHYIPQLVITYIVPLMILVTIFIVNPYSGLILIITAPFIPFCMILIGKMTQKKQDEQVEKLTAFSGRFLDSLQGLATLKLFGRAKKQEQVIEDASLNFRDSTMNVLKVAFLSALMLEFIAMLSVALIAVEVGLRLVIYQSITFFTAFLVLILAPEFFNLLKNLGTAFHSGRGSVASAGRIREELDRETKHVSWGKDVLNTSGKPPELVMRNLSFSYGEDRFALSGISATIAPGDRIAAAGASGSGKTTLVHILAGLLDPDEGDILISGHERSTITEQSWFDEVGYLSQHPYLFSGTIAENIMLGAGPDVTREEVLRAGGKAGLDPVAEALDNGYDTFVGEGGRGLSGGEKQRVALARVFLKKPSLLLFDEPTVGLDLETEQILQRSLNELGDGATVITVAHRLHTIKHADLILFMNNGKIADRGTHEDLLKSSADYRQMVYAHQGGESR</sequence>
<evidence type="ECO:0000256" key="10">
    <source>
        <dbReference type="SAM" id="Phobius"/>
    </source>
</evidence>
<evidence type="ECO:0000256" key="4">
    <source>
        <dbReference type="ARBA" id="ARBA00022692"/>
    </source>
</evidence>
<feature type="transmembrane region" description="Helical" evidence="10">
    <location>
        <begin position="158"/>
        <end position="175"/>
    </location>
</feature>
<dbReference type="AlphaFoldDB" id="A0A2W0HE06"/>
<evidence type="ECO:0000256" key="6">
    <source>
        <dbReference type="ARBA" id="ARBA00022807"/>
    </source>
</evidence>
<evidence type="ECO:0000313" key="13">
    <source>
        <dbReference type="EMBL" id="PYZ99101.1"/>
    </source>
</evidence>
<dbReference type="InterPro" id="IPR027417">
    <property type="entry name" value="P-loop_NTPase"/>
</dbReference>
<feature type="transmembrane region" description="Helical" evidence="10">
    <location>
        <begin position="236"/>
        <end position="257"/>
    </location>
</feature>
<dbReference type="Gene3D" id="3.40.50.300">
    <property type="entry name" value="P-loop containing nucleotide triphosphate hydrolases"/>
    <property type="match status" value="1"/>
</dbReference>
<name>A0A2W0HE06_9BACI</name>
<keyword evidence="2" id="KW-0813">Transport</keyword>
<keyword evidence="14" id="KW-1185">Reference proteome</keyword>
<keyword evidence="6" id="KW-0378">Hydrolase</keyword>
<dbReference type="GO" id="GO:0005886">
    <property type="term" value="C:plasma membrane"/>
    <property type="evidence" value="ECO:0007669"/>
    <property type="project" value="UniProtKB-SubCell"/>
</dbReference>
<feature type="transmembrane region" description="Helical" evidence="10">
    <location>
        <begin position="263"/>
        <end position="281"/>
    </location>
</feature>
<dbReference type="Pfam" id="PF00664">
    <property type="entry name" value="ABC_membrane"/>
    <property type="match status" value="1"/>
</dbReference>
<dbReference type="Gene3D" id="1.20.1560.10">
    <property type="entry name" value="ABC transporter type 1, transmembrane domain"/>
    <property type="match status" value="1"/>
</dbReference>
<dbReference type="InterPro" id="IPR039421">
    <property type="entry name" value="Type_1_exporter"/>
</dbReference>
<gene>
    <name evidence="13" type="primary">cydD</name>
    <name evidence="13" type="ORF">CR205_00235</name>
</gene>
<dbReference type="InterPro" id="IPR003439">
    <property type="entry name" value="ABC_transporter-like_ATP-bd"/>
</dbReference>
<protein>
    <submittedName>
        <fullName evidence="13">Thiol reductant ABC exporter subunit CydD</fullName>
    </submittedName>
</protein>
<comment type="caution">
    <text evidence="13">The sequence shown here is derived from an EMBL/GenBank/DDBJ whole genome shotgun (WGS) entry which is preliminary data.</text>
</comment>
<dbReference type="CDD" id="cd18584">
    <property type="entry name" value="ABC_6TM_AarD_CydD"/>
    <property type="match status" value="1"/>
</dbReference>
<dbReference type="OrthoDB" id="9806127at2"/>
<dbReference type="EMBL" id="PDOF01000001">
    <property type="protein sequence ID" value="PYZ99101.1"/>
    <property type="molecule type" value="Genomic_DNA"/>
</dbReference>
<dbReference type="InterPro" id="IPR014216">
    <property type="entry name" value="ABC_transptr_CydD"/>
</dbReference>
<evidence type="ECO:0000256" key="5">
    <source>
        <dbReference type="ARBA" id="ARBA00022741"/>
    </source>
</evidence>
<keyword evidence="4 10" id="KW-0812">Transmembrane</keyword>
<dbReference type="InterPro" id="IPR003593">
    <property type="entry name" value="AAA+_ATPase"/>
</dbReference>
<feature type="domain" description="ABC transmembrane type-1" evidence="12">
    <location>
        <begin position="20"/>
        <end position="300"/>
    </location>
</feature>
<feature type="transmembrane region" description="Helical" evidence="10">
    <location>
        <begin position="16"/>
        <end position="37"/>
    </location>
</feature>
<dbReference type="SUPFAM" id="SSF90123">
    <property type="entry name" value="ABC transporter transmembrane region"/>
    <property type="match status" value="1"/>
</dbReference>
<proteinExistence type="predicted"/>
<dbReference type="Proteomes" id="UP000248066">
    <property type="component" value="Unassembled WGS sequence"/>
</dbReference>
<dbReference type="InterPro" id="IPR036640">
    <property type="entry name" value="ABC1_TM_sf"/>
</dbReference>
<dbReference type="Pfam" id="PF00005">
    <property type="entry name" value="ABC_tran"/>
    <property type="match status" value="1"/>
</dbReference>
<dbReference type="GO" id="GO:0005524">
    <property type="term" value="F:ATP binding"/>
    <property type="evidence" value="ECO:0007669"/>
    <property type="project" value="UniProtKB-KW"/>
</dbReference>
<dbReference type="NCBIfam" id="TIGR02857">
    <property type="entry name" value="CydD"/>
    <property type="match status" value="1"/>
</dbReference>
<keyword evidence="6" id="KW-0788">Thiol protease</keyword>
<dbReference type="SMART" id="SM00382">
    <property type="entry name" value="AAA"/>
    <property type="match status" value="1"/>
</dbReference>
<keyword evidence="9 10" id="KW-0472">Membrane</keyword>
<keyword evidence="5" id="KW-0547">Nucleotide-binding</keyword>
<keyword evidence="3" id="KW-1003">Cell membrane</keyword>
<dbReference type="InterPro" id="IPR011527">
    <property type="entry name" value="ABC1_TM_dom"/>
</dbReference>
<evidence type="ECO:0000313" key="14">
    <source>
        <dbReference type="Proteomes" id="UP000248066"/>
    </source>
</evidence>
<dbReference type="GO" id="GO:0016887">
    <property type="term" value="F:ATP hydrolysis activity"/>
    <property type="evidence" value="ECO:0007669"/>
    <property type="project" value="InterPro"/>
</dbReference>
<evidence type="ECO:0000256" key="7">
    <source>
        <dbReference type="ARBA" id="ARBA00022840"/>
    </source>
</evidence>
<accession>A0A2W0HE06</accession>
<evidence type="ECO:0000256" key="3">
    <source>
        <dbReference type="ARBA" id="ARBA00022475"/>
    </source>
</evidence>
<dbReference type="SUPFAM" id="SSF52540">
    <property type="entry name" value="P-loop containing nucleoside triphosphate hydrolases"/>
    <property type="match status" value="1"/>
</dbReference>
<evidence type="ECO:0000256" key="1">
    <source>
        <dbReference type="ARBA" id="ARBA00004651"/>
    </source>
</evidence>
<keyword evidence="6" id="KW-0645">Protease</keyword>
<dbReference type="PROSITE" id="PS50893">
    <property type="entry name" value="ABC_TRANSPORTER_2"/>
    <property type="match status" value="1"/>
</dbReference>
<evidence type="ECO:0000256" key="8">
    <source>
        <dbReference type="ARBA" id="ARBA00022989"/>
    </source>
</evidence>
<evidence type="ECO:0000259" key="11">
    <source>
        <dbReference type="PROSITE" id="PS50893"/>
    </source>
</evidence>
<evidence type="ECO:0000259" key="12">
    <source>
        <dbReference type="PROSITE" id="PS50929"/>
    </source>
</evidence>
<reference evidence="13 14" key="1">
    <citation type="submission" date="2017-10" db="EMBL/GenBank/DDBJ databases">
        <title>Bacillus sp. nov., a halophilic bacterium isolated from a Yangshapao Lake.</title>
        <authorList>
            <person name="Wang H."/>
        </authorList>
    </citation>
    <scope>NUCLEOTIDE SEQUENCE [LARGE SCALE GENOMIC DNA]</scope>
    <source>
        <strain evidence="13 14">YSP-3</strain>
    </source>
</reference>
<dbReference type="PANTHER" id="PTHR24221:SF654">
    <property type="entry name" value="ATP-BINDING CASSETTE SUB-FAMILY B MEMBER 6"/>
    <property type="match status" value="1"/>
</dbReference>
<feature type="transmembrane region" description="Helical" evidence="10">
    <location>
        <begin position="135"/>
        <end position="152"/>
    </location>
</feature>
<dbReference type="FunFam" id="3.40.50.300:FF:000299">
    <property type="entry name" value="ABC transporter ATP-binding protein/permease"/>
    <property type="match status" value="1"/>
</dbReference>
<dbReference type="InterPro" id="IPR017871">
    <property type="entry name" value="ABC_transporter-like_CS"/>
</dbReference>
<dbReference type="GO" id="GO:0140359">
    <property type="term" value="F:ABC-type transporter activity"/>
    <property type="evidence" value="ECO:0007669"/>
    <property type="project" value="InterPro"/>
</dbReference>
<dbReference type="PROSITE" id="PS00211">
    <property type="entry name" value="ABC_TRANSPORTER_1"/>
    <property type="match status" value="1"/>
</dbReference>
<evidence type="ECO:0000256" key="2">
    <source>
        <dbReference type="ARBA" id="ARBA00022448"/>
    </source>
</evidence>
<comment type="subcellular location">
    <subcellularLocation>
        <location evidence="1">Cell membrane</location>
        <topology evidence="1">Multi-pass membrane protein</topology>
    </subcellularLocation>
</comment>